<accession>A0A068NLD5</accession>
<dbReference type="Proteomes" id="UP000027982">
    <property type="component" value="Chromosome"/>
</dbReference>
<dbReference type="InterPro" id="IPR051309">
    <property type="entry name" value="ABCF_ATPase"/>
</dbReference>
<dbReference type="InterPro" id="IPR027417">
    <property type="entry name" value="P-loop_NTPase"/>
</dbReference>
<evidence type="ECO:0000256" key="1">
    <source>
        <dbReference type="ARBA" id="ARBA00022741"/>
    </source>
</evidence>
<dbReference type="OrthoDB" id="9801441at2"/>
<dbReference type="InterPro" id="IPR003439">
    <property type="entry name" value="ABC_transporter-like_ATP-bd"/>
</dbReference>
<dbReference type="AlphaFoldDB" id="A0A068NLD5"/>
<reference evidence="6 7" key="1">
    <citation type="journal article" date="2014" name="PLoS ONE">
        <title>The first complete genome sequence of the class fimbriimonadia in the phylum armatimonadetes.</title>
        <authorList>
            <person name="Hu Z.Y."/>
            <person name="Wang Y.Z."/>
            <person name="Im W.T."/>
            <person name="Wang S.Y."/>
            <person name="Zhao G.P."/>
            <person name="Zheng H.J."/>
            <person name="Quan Z.X."/>
        </authorList>
    </citation>
    <scope>NUCLEOTIDE SEQUENCE [LARGE SCALE GENOMIC DNA]</scope>
    <source>
        <strain evidence="6">Gsoil 348</strain>
    </source>
</reference>
<dbReference type="PROSITE" id="PS00211">
    <property type="entry name" value="ABC_TRANSPORTER_1"/>
    <property type="match status" value="2"/>
</dbReference>
<dbReference type="FunFam" id="3.40.50.300:FF:000011">
    <property type="entry name" value="Putative ABC transporter ATP-binding component"/>
    <property type="match status" value="1"/>
</dbReference>
<dbReference type="InterPro" id="IPR017871">
    <property type="entry name" value="ABC_transporter-like_CS"/>
</dbReference>
<dbReference type="GO" id="GO:0016887">
    <property type="term" value="F:ATP hydrolysis activity"/>
    <property type="evidence" value="ECO:0007669"/>
    <property type="project" value="InterPro"/>
</dbReference>
<dbReference type="Pfam" id="PF12848">
    <property type="entry name" value="ABC_tran_Xtn"/>
    <property type="match status" value="1"/>
</dbReference>
<name>A0A068NLD5_FIMGI</name>
<feature type="domain" description="ABC transporter" evidence="5">
    <location>
        <begin position="323"/>
        <end position="540"/>
    </location>
</feature>
<protein>
    <submittedName>
        <fullName evidence="6">ABC transporter-like protein</fullName>
    </submittedName>
</protein>
<feature type="domain" description="ABC transporter" evidence="5">
    <location>
        <begin position="3"/>
        <end position="255"/>
    </location>
</feature>
<proteinExistence type="predicted"/>
<sequence length="646" mass="72442">MILSVSNVAKSFGVDRVLTGVTFRIDAREKVALVGRNGTGKTTLLKIITRQMEPDSGGVQLAKGAKVGYLRQEAPVSLGRTVIEEAESAVERQLELRARMAELEQRLENGPTEEELDEYALIHEHFLEAEGYSAENDVRVVLQRMGFTEDEFDKPTAKLSGGEKTRLAIARLLLEEPDLLILDEPTNHLDLQATEWLEGWLRQYHGAVLLVSHDRTFLDNTAERVVEMRDGTVKTYPGPFPKYLELRAADEARQAEVAKRQEMEIAKMDEFVRRFMNSQRTAQARGRQKIMNRLIESKVNAPKMEKGMKGGFAEPKRSGDTVMATEKLTVGFPAGDEEPVVLFKDLDWTVRFGERWGVIGENGSGKSTLMKVVLDQLEPLAGRARLGSNVVCGYFTQDGVDLDPEVSPLHTMVWDLDLKPPEARNLLGRYLITGDDVYRPIKTLSGGEKNKLSLAKLTHLNPNLLILDEPTNHLDMASREALAEILREYKGTLVLVSHDRHLLAEVTDHTLDIRRAGPIQYPGSYLEYRNRANKPAQTPKKEVPPAPIIPKLLDGKKAPQEPALSPRELSKEIGRLEKVVAGIESEIEDREAELKEVEDRLANLDPSADVFALTREHQQLKEELEGTLAAWEEHSTRLERLIASRG</sequence>
<dbReference type="PROSITE" id="PS50893">
    <property type="entry name" value="ABC_TRANSPORTER_2"/>
    <property type="match status" value="2"/>
</dbReference>
<dbReference type="KEGG" id="fgi:OP10G_1020"/>
<keyword evidence="3" id="KW-0175">Coiled coil</keyword>
<dbReference type="HOGENOM" id="CLU_000604_36_0_0"/>
<dbReference type="PANTHER" id="PTHR42855:SF2">
    <property type="entry name" value="DRUG RESISTANCE ABC TRANSPORTER,ATP-BINDING PROTEIN"/>
    <property type="match status" value="1"/>
</dbReference>
<dbReference type="InterPro" id="IPR003593">
    <property type="entry name" value="AAA+_ATPase"/>
</dbReference>
<evidence type="ECO:0000256" key="3">
    <source>
        <dbReference type="SAM" id="Coils"/>
    </source>
</evidence>
<dbReference type="eggNOG" id="COG0488">
    <property type="taxonomic scope" value="Bacteria"/>
</dbReference>
<dbReference type="InterPro" id="IPR032781">
    <property type="entry name" value="ABC_tran_Xtn"/>
</dbReference>
<dbReference type="CDD" id="cd03221">
    <property type="entry name" value="ABCF_EF-3"/>
    <property type="match status" value="2"/>
</dbReference>
<dbReference type="STRING" id="661478.OP10G_1020"/>
<feature type="region of interest" description="Disordered" evidence="4">
    <location>
        <begin position="533"/>
        <end position="567"/>
    </location>
</feature>
<dbReference type="Pfam" id="PF00005">
    <property type="entry name" value="ABC_tran"/>
    <property type="match status" value="2"/>
</dbReference>
<keyword evidence="7" id="KW-1185">Reference proteome</keyword>
<evidence type="ECO:0000259" key="5">
    <source>
        <dbReference type="PROSITE" id="PS50893"/>
    </source>
</evidence>
<evidence type="ECO:0000256" key="4">
    <source>
        <dbReference type="SAM" id="MobiDB-lite"/>
    </source>
</evidence>
<keyword evidence="1" id="KW-0547">Nucleotide-binding</keyword>
<dbReference type="Gene3D" id="3.40.50.300">
    <property type="entry name" value="P-loop containing nucleotide triphosphate hydrolases"/>
    <property type="match status" value="2"/>
</dbReference>
<gene>
    <name evidence="6" type="ORF">OP10G_1020</name>
</gene>
<dbReference type="GO" id="GO:0005524">
    <property type="term" value="F:ATP binding"/>
    <property type="evidence" value="ECO:0007669"/>
    <property type="project" value="UniProtKB-KW"/>
</dbReference>
<dbReference type="SUPFAM" id="SSF52540">
    <property type="entry name" value="P-loop containing nucleoside triphosphate hydrolases"/>
    <property type="match status" value="2"/>
</dbReference>
<dbReference type="RefSeq" id="WP_025226972.1">
    <property type="nucleotide sequence ID" value="NZ_CP007139.1"/>
</dbReference>
<dbReference type="PANTHER" id="PTHR42855">
    <property type="entry name" value="ABC TRANSPORTER ATP-BINDING SUBUNIT"/>
    <property type="match status" value="1"/>
</dbReference>
<keyword evidence="2" id="KW-0067">ATP-binding</keyword>
<evidence type="ECO:0000313" key="6">
    <source>
        <dbReference type="EMBL" id="AIE84388.1"/>
    </source>
</evidence>
<dbReference type="EMBL" id="CP007139">
    <property type="protein sequence ID" value="AIE84388.1"/>
    <property type="molecule type" value="Genomic_DNA"/>
</dbReference>
<organism evidence="6 7">
    <name type="scientific">Fimbriimonas ginsengisoli Gsoil 348</name>
    <dbReference type="NCBI Taxonomy" id="661478"/>
    <lineage>
        <taxon>Bacteria</taxon>
        <taxon>Bacillati</taxon>
        <taxon>Armatimonadota</taxon>
        <taxon>Fimbriimonadia</taxon>
        <taxon>Fimbriimonadales</taxon>
        <taxon>Fimbriimonadaceae</taxon>
        <taxon>Fimbriimonas</taxon>
    </lineage>
</organism>
<evidence type="ECO:0000256" key="2">
    <source>
        <dbReference type="ARBA" id="ARBA00022840"/>
    </source>
</evidence>
<evidence type="ECO:0000313" key="7">
    <source>
        <dbReference type="Proteomes" id="UP000027982"/>
    </source>
</evidence>
<feature type="coiled-coil region" evidence="3">
    <location>
        <begin position="573"/>
        <end position="641"/>
    </location>
</feature>
<dbReference type="SMART" id="SM00382">
    <property type="entry name" value="AAA"/>
    <property type="match status" value="2"/>
</dbReference>